<feature type="chain" id="PRO_5034164201" description="Cytoplasmic protein" evidence="2">
    <location>
        <begin position="18"/>
        <end position="607"/>
    </location>
</feature>
<gene>
    <name evidence="5" type="ORF">D9619_000759</name>
</gene>
<keyword evidence="2" id="KW-0732">Signal</keyword>
<keyword evidence="1" id="KW-0812">Transmembrane</keyword>
<feature type="transmembrane region" description="Helical" evidence="1">
    <location>
        <begin position="497"/>
        <end position="518"/>
    </location>
</feature>
<evidence type="ECO:0000259" key="4">
    <source>
        <dbReference type="Pfam" id="PF10355"/>
    </source>
</evidence>
<feature type="transmembrane region" description="Helical" evidence="1">
    <location>
        <begin position="409"/>
        <end position="428"/>
    </location>
</feature>
<keyword evidence="6" id="KW-1185">Reference proteome</keyword>
<protein>
    <recommendedName>
        <fullName evidence="7">Cytoplasmic protein</fullName>
    </recommendedName>
</protein>
<proteinExistence type="predicted"/>
<feature type="transmembrane region" description="Helical" evidence="1">
    <location>
        <begin position="340"/>
        <end position="361"/>
    </location>
</feature>
<evidence type="ECO:0000259" key="3">
    <source>
        <dbReference type="Pfam" id="PF10348"/>
    </source>
</evidence>
<accession>A0A8H5BE65</accession>
<evidence type="ECO:0000313" key="5">
    <source>
        <dbReference type="EMBL" id="KAF5321256.1"/>
    </source>
</evidence>
<feature type="transmembrane region" description="Helical" evidence="1">
    <location>
        <begin position="568"/>
        <end position="589"/>
    </location>
</feature>
<keyword evidence="1" id="KW-0472">Membrane</keyword>
<dbReference type="InterPro" id="IPR018827">
    <property type="entry name" value="YTP1_C"/>
</dbReference>
<dbReference type="Pfam" id="PF10348">
    <property type="entry name" value="DUF2427"/>
    <property type="match status" value="1"/>
</dbReference>
<dbReference type="PANTHER" id="PTHR31685:SF3">
    <property type="entry name" value="INTEGRAL MEMBRANE PROTEIN (AFU_ORTHOLOGUE AFUA_6G12730)"/>
    <property type="match status" value="1"/>
</dbReference>
<keyword evidence="1" id="KW-1133">Transmembrane helix</keyword>
<feature type="domain" description="DUF2427" evidence="3">
    <location>
        <begin position="79"/>
        <end position="166"/>
    </location>
</feature>
<dbReference type="InterPro" id="IPR018825">
    <property type="entry name" value="DUF2427"/>
</dbReference>
<sequence length="607" mass="66928">MLLRWVALLALAASALASLSSPSHPESTLLARDGHGHGHSHHNPNAAPLLVLNETEVTLYHSPTPPSYYTIDWEDEGYQNRHGGLMIAHGLFMTLAFFGSLPVGIALRSVNHSAHGMATVSFYIFCALGCAMSGLYRKMTPNMYEGAVHSSQGYFIIMIALALSALDIFAACRRLISFFRSSDKSLTNFWRHVIRKEPLGTSSAEYSGIITDEPQDMDLSPRHSSELEVVPLTTTSGHENTEQWANNVHRHQRKYSQISERTVFGSHSPTHSQDTFIKARSWSSAKGSRWNEISKGIFAVVERSLVLAGFAQLLIGIVTYTGGCRENYVNGCLAHLIKGGIFWCFGLLTFARFLGSFADLGWAWNRSPSGDHVSAEFTESFVIFLYGATNTWMERFGANPGDPFTTKQIQHISIAIMFAFAGLVGMGIENKRIRKWLAYSTFASSTPASEMPQEAVEEPASYLGSFNPFPALVIGVTGAAMAAHAQTYLFQVQIHSLWGNLLLVFSILRCLTYFFLWLSPPRSVLPSRPPTEALGGFFVACGGLVFIFSTEEVTIAAMRRGRDDLMMFLNVAVAMTCCALCWTLTVVGFKGWIKSRTKPSVTYRSAA</sequence>
<feature type="transmembrane region" description="Helical" evidence="1">
    <location>
        <begin position="114"/>
        <end position="134"/>
    </location>
</feature>
<dbReference type="AlphaFoldDB" id="A0A8H5BE65"/>
<feature type="signal peptide" evidence="2">
    <location>
        <begin position="1"/>
        <end position="17"/>
    </location>
</feature>
<dbReference type="OrthoDB" id="4005299at2759"/>
<comment type="caution">
    <text evidence="5">The sequence shown here is derived from an EMBL/GenBank/DDBJ whole genome shotgun (WGS) entry which is preliminary data.</text>
</comment>
<feature type="transmembrane region" description="Helical" evidence="1">
    <location>
        <begin position="154"/>
        <end position="176"/>
    </location>
</feature>
<name>A0A8H5BE65_9AGAR</name>
<feature type="transmembrane region" description="Helical" evidence="1">
    <location>
        <begin position="86"/>
        <end position="107"/>
    </location>
</feature>
<dbReference type="Proteomes" id="UP000567179">
    <property type="component" value="Unassembled WGS sequence"/>
</dbReference>
<dbReference type="Pfam" id="PF10355">
    <property type="entry name" value="Ytp1"/>
    <property type="match status" value="1"/>
</dbReference>
<dbReference type="PANTHER" id="PTHR31685">
    <property type="entry name" value="INTEGRAL MEMBRANE PROTEIN (AFU_ORTHOLOGUE AFUA_6G12730)-RELATED"/>
    <property type="match status" value="1"/>
</dbReference>
<evidence type="ECO:0000256" key="1">
    <source>
        <dbReference type="SAM" id="Phobius"/>
    </source>
</evidence>
<reference evidence="5 6" key="1">
    <citation type="journal article" date="2020" name="ISME J.">
        <title>Uncovering the hidden diversity of litter-decomposition mechanisms in mushroom-forming fungi.</title>
        <authorList>
            <person name="Floudas D."/>
            <person name="Bentzer J."/>
            <person name="Ahren D."/>
            <person name="Johansson T."/>
            <person name="Persson P."/>
            <person name="Tunlid A."/>
        </authorList>
    </citation>
    <scope>NUCLEOTIDE SEQUENCE [LARGE SCALE GENOMIC DNA]</scope>
    <source>
        <strain evidence="5 6">CBS 101986</strain>
    </source>
</reference>
<evidence type="ECO:0008006" key="7">
    <source>
        <dbReference type="Google" id="ProtNLM"/>
    </source>
</evidence>
<evidence type="ECO:0000313" key="6">
    <source>
        <dbReference type="Proteomes" id="UP000567179"/>
    </source>
</evidence>
<organism evidence="5 6">
    <name type="scientific">Psilocybe cf. subviscida</name>
    <dbReference type="NCBI Taxonomy" id="2480587"/>
    <lineage>
        <taxon>Eukaryota</taxon>
        <taxon>Fungi</taxon>
        <taxon>Dikarya</taxon>
        <taxon>Basidiomycota</taxon>
        <taxon>Agaricomycotina</taxon>
        <taxon>Agaricomycetes</taxon>
        <taxon>Agaricomycetidae</taxon>
        <taxon>Agaricales</taxon>
        <taxon>Agaricineae</taxon>
        <taxon>Strophariaceae</taxon>
        <taxon>Psilocybe</taxon>
    </lineage>
</organism>
<evidence type="ECO:0000256" key="2">
    <source>
        <dbReference type="SAM" id="SignalP"/>
    </source>
</evidence>
<feature type="domain" description="Protein YTP1-like C-terminal" evidence="4">
    <location>
        <begin position="309"/>
        <end position="590"/>
    </location>
</feature>
<feature type="transmembrane region" description="Helical" evidence="1">
    <location>
        <begin position="530"/>
        <end position="548"/>
    </location>
</feature>
<dbReference type="EMBL" id="JAACJJ010000028">
    <property type="protein sequence ID" value="KAF5321256.1"/>
    <property type="molecule type" value="Genomic_DNA"/>
</dbReference>